<evidence type="ECO:0000256" key="2">
    <source>
        <dbReference type="SAM" id="SignalP"/>
    </source>
</evidence>
<dbReference type="STRING" id="29170.A0A368FGN5"/>
<dbReference type="CDD" id="cd05380">
    <property type="entry name" value="CAP_euk"/>
    <property type="match status" value="1"/>
</dbReference>
<dbReference type="AlphaFoldDB" id="A0A368FGN5"/>
<dbReference type="OrthoDB" id="337038at2759"/>
<keyword evidence="2" id="KW-0732">Signal</keyword>
<dbReference type="EMBL" id="JOJR01001481">
    <property type="protein sequence ID" value="RCN30728.1"/>
    <property type="molecule type" value="Genomic_DNA"/>
</dbReference>
<comment type="caution">
    <text evidence="4">The sequence shown here is derived from an EMBL/GenBank/DDBJ whole genome shotgun (WGS) entry which is preliminary data.</text>
</comment>
<protein>
    <submittedName>
        <fullName evidence="4">SCP-like protein</fullName>
    </submittedName>
</protein>
<organism evidence="4 5">
    <name type="scientific">Ancylostoma caninum</name>
    <name type="common">Dog hookworm</name>
    <dbReference type="NCBI Taxonomy" id="29170"/>
    <lineage>
        <taxon>Eukaryota</taxon>
        <taxon>Metazoa</taxon>
        <taxon>Ecdysozoa</taxon>
        <taxon>Nematoda</taxon>
        <taxon>Chromadorea</taxon>
        <taxon>Rhabditida</taxon>
        <taxon>Rhabditina</taxon>
        <taxon>Rhabditomorpha</taxon>
        <taxon>Strongyloidea</taxon>
        <taxon>Ancylostomatidae</taxon>
        <taxon>Ancylostomatinae</taxon>
        <taxon>Ancylostoma</taxon>
    </lineage>
</organism>
<evidence type="ECO:0000259" key="3">
    <source>
        <dbReference type="SMART" id="SM00198"/>
    </source>
</evidence>
<feature type="chain" id="PRO_5016778242" evidence="2">
    <location>
        <begin position="21"/>
        <end position="533"/>
    </location>
</feature>
<reference evidence="4 5" key="1">
    <citation type="submission" date="2014-10" db="EMBL/GenBank/DDBJ databases">
        <title>Draft genome of the hookworm Ancylostoma caninum.</title>
        <authorList>
            <person name="Mitreva M."/>
        </authorList>
    </citation>
    <scope>NUCLEOTIDE SEQUENCE [LARGE SCALE GENOMIC DNA]</scope>
    <source>
        <strain evidence="4 5">Baltimore</strain>
    </source>
</reference>
<sequence>MTSIALFIAIIVAVFERCDTMDVSALMGLLLGLFGGGNIPGMGQHGLGTAINGSSGSANASYGTGFRQQASGLPALLLSFLGAGGGVANAANGTNGTNTRPQLPPIQLYAAGCGEFGIYLPGLAANKTKYGNSENKTFSIPSRFGPSAGHGGIAPIMPPNATFTIYKSGCGQFLLPNTQSLELSKNGSFKSGHVPTDKEGKKDKPGNKYGMGDGQQAPGFITQLLSLLGAMQGAGGMGASGGSGEHGPKNASNGPPAFLLPLLGLLGGAPNGTNQTTNGLQLPPFLMHASGCGEFGFYFPGLDLSRRNNKSFGKPNCANPNFGNGLREVFLDTHNNLRGMLAKGQTEKSQGWGIAPPASLMHRLACSHFAPLKHHGVRSMKKFQKYSCDAESYAQQEANTCGELPAHTHPGYKANHHFTSAANMHQAAQIAMQSWWGQLAQFGMRSNMLFQASEHQRGGRRVTKWSKVMAWWSNRYLGCAVRNCSGRFFVVCMYNPGYRPFEGNNVDGRVYPIGAVCSGCPPGKCDGQALCRM</sequence>
<proteinExistence type="predicted"/>
<evidence type="ECO:0000256" key="1">
    <source>
        <dbReference type="SAM" id="MobiDB-lite"/>
    </source>
</evidence>
<keyword evidence="5" id="KW-1185">Reference proteome</keyword>
<dbReference type="Proteomes" id="UP000252519">
    <property type="component" value="Unassembled WGS sequence"/>
</dbReference>
<accession>A0A368FGN5</accession>
<dbReference type="InterPro" id="IPR035940">
    <property type="entry name" value="CAP_sf"/>
</dbReference>
<dbReference type="Gene3D" id="3.40.33.10">
    <property type="entry name" value="CAP"/>
    <property type="match status" value="1"/>
</dbReference>
<feature type="compositionally biased region" description="Basic and acidic residues" evidence="1">
    <location>
        <begin position="195"/>
        <end position="206"/>
    </location>
</feature>
<feature type="signal peptide" evidence="2">
    <location>
        <begin position="1"/>
        <end position="20"/>
    </location>
</feature>
<gene>
    <name evidence="4" type="ORF">ANCCAN_23501</name>
</gene>
<feature type="region of interest" description="Disordered" evidence="1">
    <location>
        <begin position="184"/>
        <end position="215"/>
    </location>
</feature>
<dbReference type="InterPro" id="IPR014044">
    <property type="entry name" value="CAP_dom"/>
</dbReference>
<dbReference type="SMART" id="SM00198">
    <property type="entry name" value="SCP"/>
    <property type="match status" value="1"/>
</dbReference>
<evidence type="ECO:0000313" key="4">
    <source>
        <dbReference type="EMBL" id="RCN30728.1"/>
    </source>
</evidence>
<dbReference type="SUPFAM" id="SSF55797">
    <property type="entry name" value="PR-1-like"/>
    <property type="match status" value="1"/>
</dbReference>
<name>A0A368FGN5_ANCCA</name>
<dbReference type="Pfam" id="PF00188">
    <property type="entry name" value="CAP"/>
    <property type="match status" value="1"/>
</dbReference>
<evidence type="ECO:0000313" key="5">
    <source>
        <dbReference type="Proteomes" id="UP000252519"/>
    </source>
</evidence>
<feature type="domain" description="SCP" evidence="3">
    <location>
        <begin position="325"/>
        <end position="501"/>
    </location>
</feature>